<dbReference type="AlphaFoldDB" id="A0AAV5NVN7"/>
<protein>
    <submittedName>
        <fullName evidence="2">Uncharacterized protein</fullName>
    </submittedName>
</protein>
<dbReference type="EMBL" id="BSNX01000056">
    <property type="protein sequence ID" value="GLQ74495.1"/>
    <property type="molecule type" value="Genomic_DNA"/>
</dbReference>
<gene>
    <name evidence="2" type="ORF">GCM10007932_38560</name>
</gene>
<evidence type="ECO:0000256" key="1">
    <source>
        <dbReference type="SAM" id="SignalP"/>
    </source>
</evidence>
<proteinExistence type="predicted"/>
<accession>A0AAV5NVN7</accession>
<feature type="signal peptide" evidence="1">
    <location>
        <begin position="1"/>
        <end position="25"/>
    </location>
</feature>
<feature type="chain" id="PRO_5043730687" evidence="1">
    <location>
        <begin position="26"/>
        <end position="798"/>
    </location>
</feature>
<sequence length="798" mass="88540">MIPLMKKLFGALILFSLFSSVNVYAQNAGESPGQEIIKLILGDRTPKEFIPFTESEIRELAEKDPNDALELDVQSGKTYLLLDIVSQAEPERIEINEYIGMANELEAQITPYGYSMRDDSFEQLPVDIYELFNDPEMMQKRLLDALEVYAQRELMRRLDAIDPGMCPQINVDRIVEKVNGHIADKVDDKVSEFTDKPLRLKSGDLAKFDEYIRAANNTNKILCALGYSIYEAMGLPMKTVNGVTEVDIDKLIASVGGGTGNGTAQAVISYIEDRINQALVSIGFDMPAIDSILTWSPLVKAMEWGSEFLELDGLNIKLTMPSPEFIKQTIEDLGLAVPANWDIPDIPTISFNESFKPPTREDLALKKRKDWVGFDLGKRSVAGTKASAYYEIRGSEEVQWAIAVGRADVYIFNKENNAIGAYAQAEVGPQKLEGNVDIQVLGMQLYKKHWLKNDGIIKDSIELLGNGDGYSYSYDYTQQFAIGPIPVYVSVGVYASANAKLNWGLYLTQVYAELQPMAKAGAFGEGAVGIKKVLSAGVRGTIDVLNFSVPLRGKAGVFFAQSGEPYLKLGLTSDAIVRAMSGGISAYVEYPWIKICKKKIGFIKIPYPCIRSKRKSKNLYSYSGYSWSKSIMNWQLVYGYHGVHMTGSLIDQTDRREAAALKGQVNLYQRHVALNDYSAKTQVRVQNTFAKLKEELESASVALVPQKRTALQLNANTADKNLTQYESWLAATIDHNLAQSRSQNVMLRNSADWRLDAVSSPAYASSPLVSEVAAGTEAEYSEEVDNSNVLRSLHGFLH</sequence>
<organism evidence="2 3">
    <name type="scientific">Vibrio penaeicida</name>
    <dbReference type="NCBI Taxonomy" id="104609"/>
    <lineage>
        <taxon>Bacteria</taxon>
        <taxon>Pseudomonadati</taxon>
        <taxon>Pseudomonadota</taxon>
        <taxon>Gammaproteobacteria</taxon>
        <taxon>Vibrionales</taxon>
        <taxon>Vibrionaceae</taxon>
        <taxon>Vibrio</taxon>
    </lineage>
</organism>
<reference evidence="3" key="1">
    <citation type="journal article" date="2019" name="Int. J. Syst. Evol. Microbiol.">
        <title>The Global Catalogue of Microorganisms (GCM) 10K type strain sequencing project: providing services to taxonomists for standard genome sequencing and annotation.</title>
        <authorList>
            <consortium name="The Broad Institute Genomics Platform"/>
            <consortium name="The Broad Institute Genome Sequencing Center for Infectious Disease"/>
            <person name="Wu L."/>
            <person name="Ma J."/>
        </authorList>
    </citation>
    <scope>NUCLEOTIDE SEQUENCE [LARGE SCALE GENOMIC DNA]</scope>
    <source>
        <strain evidence="3">NBRC 15640</strain>
    </source>
</reference>
<name>A0AAV5NVN7_9VIBR</name>
<dbReference type="Proteomes" id="UP001156690">
    <property type="component" value="Unassembled WGS sequence"/>
</dbReference>
<comment type="caution">
    <text evidence="2">The sequence shown here is derived from an EMBL/GenBank/DDBJ whole genome shotgun (WGS) entry which is preliminary data.</text>
</comment>
<evidence type="ECO:0000313" key="3">
    <source>
        <dbReference type="Proteomes" id="UP001156690"/>
    </source>
</evidence>
<keyword evidence="1" id="KW-0732">Signal</keyword>
<keyword evidence="3" id="KW-1185">Reference proteome</keyword>
<evidence type="ECO:0000313" key="2">
    <source>
        <dbReference type="EMBL" id="GLQ74495.1"/>
    </source>
</evidence>